<name>A0A9P8MI81_9HYPO</name>
<sequence length="369" mass="38889">MQQAAASVTQSFGTSKADTLTALEPRGIMVNMAISSFLHQLELSPSVVFAGHLSTNHFLSVTVDLQPETVVPEGVTRELPPTTPNAQPGWLQLGDGEARVCCGRPAQACGIFPIAPCCRSRQNCHVAMLGGYVTTADENEGQAWSVMATLGPDTYILLLFWLSPQTPSSATATCSKVGGLKCFAVLGFGRHIPVLRKPLVTSRVSICAACGLCGVSCVQPTANFLNNGLPRWHPLEFPLSLSHLSHLLITFAIAATRLDSQESGGIGCLARSCDSYSVRAAAPAAACEPAITERGPAQKKQETSTSLDVLRECWVTGCDAPTLTGQDASDQGPVLGLSVSSAGLVGQALVRVSMSLESGDHQQLSRRLF</sequence>
<dbReference type="Proteomes" id="UP000764110">
    <property type="component" value="Unassembled WGS sequence"/>
</dbReference>
<accession>A0A9P8MI81</accession>
<comment type="caution">
    <text evidence="1">The sequence shown here is derived from an EMBL/GenBank/DDBJ whole genome shotgun (WGS) entry which is preliminary data.</text>
</comment>
<evidence type="ECO:0000313" key="1">
    <source>
        <dbReference type="EMBL" id="KAH0600772.1"/>
    </source>
</evidence>
<protein>
    <submittedName>
        <fullName evidence="1">Uncharacterized protein</fullName>
    </submittedName>
</protein>
<gene>
    <name evidence="1" type="ORF">MHUMG1_01771</name>
</gene>
<reference evidence="1 2" key="1">
    <citation type="submission" date="2020-07" db="EMBL/GenBank/DDBJ databases">
        <title>Metarhizium humberi genome.</title>
        <authorList>
            <person name="Lysoe E."/>
        </authorList>
    </citation>
    <scope>NUCLEOTIDE SEQUENCE [LARGE SCALE GENOMIC DNA]</scope>
    <source>
        <strain evidence="1 2">ESALQ1638</strain>
    </source>
</reference>
<dbReference type="EMBL" id="JACEFI010000002">
    <property type="protein sequence ID" value="KAH0600772.1"/>
    <property type="molecule type" value="Genomic_DNA"/>
</dbReference>
<organism evidence="1 2">
    <name type="scientific">Metarhizium humberi</name>
    <dbReference type="NCBI Taxonomy" id="2596975"/>
    <lineage>
        <taxon>Eukaryota</taxon>
        <taxon>Fungi</taxon>
        <taxon>Dikarya</taxon>
        <taxon>Ascomycota</taxon>
        <taxon>Pezizomycotina</taxon>
        <taxon>Sordariomycetes</taxon>
        <taxon>Hypocreomycetidae</taxon>
        <taxon>Hypocreales</taxon>
        <taxon>Clavicipitaceae</taxon>
        <taxon>Metarhizium</taxon>
    </lineage>
</organism>
<proteinExistence type="predicted"/>
<dbReference type="AlphaFoldDB" id="A0A9P8MI81"/>
<evidence type="ECO:0000313" key="2">
    <source>
        <dbReference type="Proteomes" id="UP000764110"/>
    </source>
</evidence>
<keyword evidence="2" id="KW-1185">Reference proteome</keyword>